<comment type="caution">
    <text evidence="4">The sequence shown here is derived from an EMBL/GenBank/DDBJ whole genome shotgun (WGS) entry which is preliminary data.</text>
</comment>
<dbReference type="EMBL" id="JAAHFQ010000148">
    <property type="protein sequence ID" value="NER27919.1"/>
    <property type="molecule type" value="Genomic_DNA"/>
</dbReference>
<feature type="domain" description="Bacteriophage T5 Orf172 DNA-binding" evidence="3">
    <location>
        <begin position="344"/>
        <end position="426"/>
    </location>
</feature>
<keyword evidence="2" id="KW-0812">Transmembrane</keyword>
<gene>
    <name evidence="4" type="ORF">F6J89_09850</name>
</gene>
<name>A0A6B3N4B0_9CYAN</name>
<sequence length="459" mass="54170">MELEVRGTQAVIQSHMLSQLLAIVIVLVPVVLFLQAKLEQVRLRKLLRKYNDSINKEELEKKLDSSINRKQKELDRKQNDIDRLTREKEFLDDEINNLKREIFDIEEQGYIQSFGLYKPKYDFIKSEDYQLRLEQVRSRQKEMLKNNTAAICHGEWEVEGSKRKGKKMTNDFLTLVLRAFNGECDVAISNVKYNNVNKHEKIINRAFETLNKLSKTTHCEITNNYLSFKIRELHLVHEWHEKKEEEREEQRIIRERMNEEKRIQKEIEKARKEAEKEEKRYQDALEKARQEVEQAIGKPREELEHKIEQLEQQLADARINKENAISRAQMAKSGHIYVISNIGSFGENIYRIGMTRRLEPSEYIREISPAVPFPFDVHAMIFSESALEMENLLHQYFNDRRVNKVNTRNEFFQVSLDEIDQAVRSIAQETGTVKAEITLTKVAEAEQYRKTLAIEGNNS</sequence>
<keyword evidence="2" id="KW-1133">Transmembrane helix</keyword>
<feature type="transmembrane region" description="Helical" evidence="2">
    <location>
        <begin position="20"/>
        <end position="38"/>
    </location>
</feature>
<keyword evidence="1" id="KW-0175">Coiled coil</keyword>
<dbReference type="AlphaFoldDB" id="A0A6B3N4B0"/>
<dbReference type="InterPro" id="IPR025280">
    <property type="entry name" value="SNIPE"/>
</dbReference>
<accession>A0A6B3N4B0</accession>
<evidence type="ECO:0000313" key="4">
    <source>
        <dbReference type="EMBL" id="NER27919.1"/>
    </source>
</evidence>
<reference evidence="4" key="1">
    <citation type="submission" date="2019-11" db="EMBL/GenBank/DDBJ databases">
        <title>Genomic insights into an expanded diversity of filamentous marine cyanobacteria reveals the extraordinary biosynthetic potential of Moorea and Okeania.</title>
        <authorList>
            <person name="Ferreira Leao T."/>
            <person name="Wang M."/>
            <person name="Moss N."/>
            <person name="Da Silva R."/>
            <person name="Sanders J."/>
            <person name="Nurk S."/>
            <person name="Gurevich A."/>
            <person name="Humphrey G."/>
            <person name="Reher R."/>
            <person name="Zhu Q."/>
            <person name="Belda-Ferre P."/>
            <person name="Glukhov E."/>
            <person name="Rex R."/>
            <person name="Dorrestein P.C."/>
            <person name="Knight R."/>
            <person name="Pevzner P."/>
            <person name="Gerwick W.H."/>
            <person name="Gerwick L."/>
        </authorList>
    </citation>
    <scope>NUCLEOTIDE SEQUENCE</scope>
    <source>
        <strain evidence="4">SIO1C4</strain>
    </source>
</reference>
<dbReference type="Pfam" id="PF13455">
    <property type="entry name" value="MUG113"/>
    <property type="match status" value="1"/>
</dbReference>
<protein>
    <submittedName>
        <fullName evidence="4">DUF4041 domain-containing protein</fullName>
    </submittedName>
</protein>
<organism evidence="4">
    <name type="scientific">Symploca sp. SIO1C4</name>
    <dbReference type="NCBI Taxonomy" id="2607765"/>
    <lineage>
        <taxon>Bacteria</taxon>
        <taxon>Bacillati</taxon>
        <taxon>Cyanobacteriota</taxon>
        <taxon>Cyanophyceae</taxon>
        <taxon>Coleofasciculales</taxon>
        <taxon>Coleofasciculaceae</taxon>
        <taxon>Symploca</taxon>
    </lineage>
</organism>
<evidence type="ECO:0000256" key="2">
    <source>
        <dbReference type="SAM" id="Phobius"/>
    </source>
</evidence>
<dbReference type="InterPro" id="IPR018306">
    <property type="entry name" value="Phage_T5_Orf172_DNA-bd"/>
</dbReference>
<evidence type="ECO:0000256" key="1">
    <source>
        <dbReference type="SAM" id="Coils"/>
    </source>
</evidence>
<proteinExistence type="predicted"/>
<feature type="coiled-coil region" evidence="1">
    <location>
        <begin position="56"/>
        <end position="108"/>
    </location>
</feature>
<dbReference type="Pfam" id="PF13250">
    <property type="entry name" value="SNIPE"/>
    <property type="match status" value="1"/>
</dbReference>
<keyword evidence="2" id="KW-0472">Membrane</keyword>
<evidence type="ECO:0000259" key="3">
    <source>
        <dbReference type="SMART" id="SM00974"/>
    </source>
</evidence>
<dbReference type="SMART" id="SM00974">
    <property type="entry name" value="T5orf172"/>
    <property type="match status" value="1"/>
</dbReference>
<feature type="coiled-coil region" evidence="1">
    <location>
        <begin position="240"/>
        <end position="327"/>
    </location>
</feature>